<organism evidence="2 3">
    <name type="scientific">Caenispirillum bisanense</name>
    <dbReference type="NCBI Taxonomy" id="414052"/>
    <lineage>
        <taxon>Bacteria</taxon>
        <taxon>Pseudomonadati</taxon>
        <taxon>Pseudomonadota</taxon>
        <taxon>Alphaproteobacteria</taxon>
        <taxon>Rhodospirillales</taxon>
        <taxon>Novispirillaceae</taxon>
        <taxon>Caenispirillum</taxon>
    </lineage>
</organism>
<dbReference type="RefSeq" id="WP_141415145.1">
    <property type="nucleotide sequence ID" value="NZ_OCNJ01000006.1"/>
</dbReference>
<evidence type="ECO:0000313" key="2">
    <source>
        <dbReference type="EMBL" id="SOD97009.1"/>
    </source>
</evidence>
<dbReference type="AlphaFoldDB" id="A0A286GPK7"/>
<name>A0A286GPK7_9PROT</name>
<protein>
    <submittedName>
        <fullName evidence="2">Uncharacterized protein</fullName>
    </submittedName>
</protein>
<evidence type="ECO:0000256" key="1">
    <source>
        <dbReference type="SAM" id="MobiDB-lite"/>
    </source>
</evidence>
<dbReference type="EMBL" id="OCNJ01000006">
    <property type="protein sequence ID" value="SOD97009.1"/>
    <property type="molecule type" value="Genomic_DNA"/>
</dbReference>
<sequence>MPTQTEIDNALNRLPQYNNGSNDSVGIPLGGGFHPGGFISALGDVATIGAATGDKYTLVVDLHSQTITLRDTAQTAATTATTQADRAQTEADRAQAQADRATAEADRAEAAAASVDGSTVPDPAPANAGLVARSNGAVVEWDHVRPVVVDSVTSNTTLEAGRAYRIVAPDAVTLTLPLFPAAGDSIRILDGESISETVAHTVDRNGKSIMGLAENLILDVAGIDVTIWYNGTEWRLF</sequence>
<dbReference type="Proteomes" id="UP000219621">
    <property type="component" value="Unassembled WGS sequence"/>
</dbReference>
<gene>
    <name evidence="2" type="ORF">SAMN05421508_106205</name>
</gene>
<reference evidence="2 3" key="1">
    <citation type="submission" date="2017-09" db="EMBL/GenBank/DDBJ databases">
        <authorList>
            <person name="Ehlers B."/>
            <person name="Leendertz F.H."/>
        </authorList>
    </citation>
    <scope>NUCLEOTIDE SEQUENCE [LARGE SCALE GENOMIC DNA]</scope>
    <source>
        <strain evidence="2 3">USBA 140</strain>
    </source>
</reference>
<evidence type="ECO:0000313" key="3">
    <source>
        <dbReference type="Proteomes" id="UP000219621"/>
    </source>
</evidence>
<proteinExistence type="predicted"/>
<dbReference type="OrthoDB" id="9253821at2"/>
<keyword evidence="3" id="KW-1185">Reference proteome</keyword>
<feature type="region of interest" description="Disordered" evidence="1">
    <location>
        <begin position="79"/>
        <end position="121"/>
    </location>
</feature>
<accession>A0A286GPK7</accession>